<reference evidence="1 2" key="1">
    <citation type="submission" date="2014-11" db="EMBL/GenBank/DDBJ databases">
        <title>Genetic blueprint of the zoonotic pathogen Toxocara canis.</title>
        <authorList>
            <person name="Zhu X.-Q."/>
            <person name="Korhonen P.K."/>
            <person name="Cai H."/>
            <person name="Young N.D."/>
            <person name="Nejsum P."/>
            <person name="von Samson-Himmelstjerna G."/>
            <person name="Boag P.R."/>
            <person name="Tan P."/>
            <person name="Li Q."/>
            <person name="Min J."/>
            <person name="Yang Y."/>
            <person name="Wang X."/>
            <person name="Fang X."/>
            <person name="Hall R.S."/>
            <person name="Hofmann A."/>
            <person name="Sternberg P.W."/>
            <person name="Jex A.R."/>
            <person name="Gasser R.B."/>
        </authorList>
    </citation>
    <scope>NUCLEOTIDE SEQUENCE [LARGE SCALE GENOMIC DNA]</scope>
    <source>
        <strain evidence="1">PN_DK_2014</strain>
    </source>
</reference>
<proteinExistence type="predicted"/>
<comment type="caution">
    <text evidence="1">The sequence shown here is derived from an EMBL/GenBank/DDBJ whole genome shotgun (WGS) entry which is preliminary data.</text>
</comment>
<dbReference type="Proteomes" id="UP000031036">
    <property type="component" value="Unassembled WGS sequence"/>
</dbReference>
<feature type="non-terminal residue" evidence="1">
    <location>
        <position position="151"/>
    </location>
</feature>
<evidence type="ECO:0000313" key="2">
    <source>
        <dbReference type="Proteomes" id="UP000031036"/>
    </source>
</evidence>
<sequence>QFCSGRWVPLFCSCASDKMIFLVLPAQISFSRFHLMSCFARCLQFSPVSTSAAPKLCRILERNAVSLSMIPSYQNFWYDTVLVLPLQKWYSTVLIPPPPPKKLIVPHLYCTLRPRYGTILYGTILYQVCWPKKYNTYAVPFVPAVFLNVHE</sequence>
<dbReference type="EMBL" id="JPKZ01002350">
    <property type="protein sequence ID" value="KHN77221.1"/>
    <property type="molecule type" value="Genomic_DNA"/>
</dbReference>
<accession>A0A0B2V1A5</accession>
<gene>
    <name evidence="1" type="ORF">Tcan_01578</name>
</gene>
<protein>
    <submittedName>
        <fullName evidence="1">Uncharacterized protein</fullName>
    </submittedName>
</protein>
<organism evidence="1 2">
    <name type="scientific">Toxocara canis</name>
    <name type="common">Canine roundworm</name>
    <dbReference type="NCBI Taxonomy" id="6265"/>
    <lineage>
        <taxon>Eukaryota</taxon>
        <taxon>Metazoa</taxon>
        <taxon>Ecdysozoa</taxon>
        <taxon>Nematoda</taxon>
        <taxon>Chromadorea</taxon>
        <taxon>Rhabditida</taxon>
        <taxon>Spirurina</taxon>
        <taxon>Ascaridomorpha</taxon>
        <taxon>Ascaridoidea</taxon>
        <taxon>Toxocaridae</taxon>
        <taxon>Toxocara</taxon>
    </lineage>
</organism>
<keyword evidence="2" id="KW-1185">Reference proteome</keyword>
<name>A0A0B2V1A5_TOXCA</name>
<dbReference type="AlphaFoldDB" id="A0A0B2V1A5"/>
<feature type="non-terminal residue" evidence="1">
    <location>
        <position position="1"/>
    </location>
</feature>
<evidence type="ECO:0000313" key="1">
    <source>
        <dbReference type="EMBL" id="KHN77221.1"/>
    </source>
</evidence>